<dbReference type="InterPro" id="IPR000873">
    <property type="entry name" value="AMP-dep_synth/lig_dom"/>
</dbReference>
<comment type="similarity">
    <text evidence="1">Belongs to the ATP-dependent AMP-binding enzyme family.</text>
</comment>
<dbReference type="CDD" id="cd05907">
    <property type="entry name" value="VL_LC_FACS_like"/>
    <property type="match status" value="1"/>
</dbReference>
<dbReference type="EMBL" id="NGAF01000013">
    <property type="protein sequence ID" value="OXR42617.1"/>
    <property type="molecule type" value="Genomic_DNA"/>
</dbReference>
<dbReference type="Gene3D" id="3.40.50.12780">
    <property type="entry name" value="N-terminal domain of ligase-like"/>
    <property type="match status" value="1"/>
</dbReference>
<feature type="domain" description="AMP-dependent synthetase/ligase" evidence="6">
    <location>
        <begin position="23"/>
        <end position="426"/>
    </location>
</feature>
<proteinExistence type="inferred from homology"/>
<evidence type="ECO:0000256" key="4">
    <source>
        <dbReference type="ARBA" id="ARBA00023098"/>
    </source>
</evidence>
<name>A0A231H1C8_9NOCA</name>
<accession>A0A231H1C8</accession>
<evidence type="ECO:0000256" key="3">
    <source>
        <dbReference type="ARBA" id="ARBA00022832"/>
    </source>
</evidence>
<dbReference type="PANTHER" id="PTHR43272:SF32">
    <property type="entry name" value="AMP-DEPENDENT SYNTHETASE_LIGASE DOMAIN-CONTAINING PROTEIN"/>
    <property type="match status" value="1"/>
</dbReference>
<organism evidence="7 8">
    <name type="scientific">Nocardia cerradoensis</name>
    <dbReference type="NCBI Taxonomy" id="85688"/>
    <lineage>
        <taxon>Bacteria</taxon>
        <taxon>Bacillati</taxon>
        <taxon>Actinomycetota</taxon>
        <taxon>Actinomycetes</taxon>
        <taxon>Mycobacteriales</taxon>
        <taxon>Nocardiaceae</taxon>
        <taxon>Nocardia</taxon>
    </lineage>
</organism>
<evidence type="ECO:0000259" key="6">
    <source>
        <dbReference type="Pfam" id="PF00501"/>
    </source>
</evidence>
<sequence>MTTAEIGYTHHTGATVRTVPEAFQQTATLRPNQVALRTVGGTQQITWADYARRVRAIAAGLAKLGVAHGDTVGIMLTNRPEFNLVDTAILHLGATPFSVYNTSSPEQIAHVFGNAENGVVVTEQAFLAPITASGAKLEHVIVVDGAAPEGGLTLEQVENDPAEDFDFDAAWQAVRPDDLATLIYTSGTTGPSKGVEITHANVVAQIVALTNGALVADIDARAVSYLPAAHVADRISGHCLTLFTGVTITCVPDPREIAAALPDARPTFFFGVPRVWQKIKAGVDAAIATESSPVKKALAQWAIGVGVATARARLAGGNGGPLLAVQHKLADALVLSKLRATLGLDELKVASSGAAAVPPETLEFLLGLGFTVSEVWGMSETTGVGTFTELDKPRPGSVGRAVDGVEIRLDSDGELLIRGGIVTHGYRKMPEKTSEAIDSDGWLHTGDIATIDGDGYVTIVDRKKELIITEAGKNISPTNIENSVKAASSLIGQIVAIGDSRPYIAALVVLDPDTAAVRAKALGIPDADLDTLAAHPQILEEVRGAIVAGNAKLSRVEQIKRFRILARAWEPGGVELTPTLKLKRSPIAAEYAADIAELYTDPVPEGVHNL</sequence>
<dbReference type="PROSITE" id="PS00455">
    <property type="entry name" value="AMP_BINDING"/>
    <property type="match status" value="1"/>
</dbReference>
<evidence type="ECO:0000256" key="1">
    <source>
        <dbReference type="ARBA" id="ARBA00006432"/>
    </source>
</evidence>
<dbReference type="GO" id="GO:0004467">
    <property type="term" value="F:long-chain fatty acid-CoA ligase activity"/>
    <property type="evidence" value="ECO:0007669"/>
    <property type="project" value="TreeGrafter"/>
</dbReference>
<dbReference type="SUPFAM" id="SSF56801">
    <property type="entry name" value="Acetyl-CoA synthetase-like"/>
    <property type="match status" value="1"/>
</dbReference>
<dbReference type="RefSeq" id="WP_094026940.1">
    <property type="nucleotide sequence ID" value="NZ_NGAF01000013.1"/>
</dbReference>
<dbReference type="InterPro" id="IPR020845">
    <property type="entry name" value="AMP-binding_CS"/>
</dbReference>
<evidence type="ECO:0000313" key="8">
    <source>
        <dbReference type="Proteomes" id="UP000215506"/>
    </source>
</evidence>
<dbReference type="AlphaFoldDB" id="A0A231H1C8"/>
<evidence type="ECO:0000256" key="2">
    <source>
        <dbReference type="ARBA" id="ARBA00022598"/>
    </source>
</evidence>
<dbReference type="GO" id="GO:0016020">
    <property type="term" value="C:membrane"/>
    <property type="evidence" value="ECO:0007669"/>
    <property type="project" value="TreeGrafter"/>
</dbReference>
<keyword evidence="4" id="KW-0443">Lipid metabolism</keyword>
<gene>
    <name evidence="7" type="ORF">B7C42_05395</name>
</gene>
<protein>
    <recommendedName>
        <fullName evidence="5">Acyl-CoA synthetase</fullName>
    </recommendedName>
</protein>
<comment type="caution">
    <text evidence="7">The sequence shown here is derived from an EMBL/GenBank/DDBJ whole genome shotgun (WGS) entry which is preliminary data.</text>
</comment>
<reference evidence="7 8" key="1">
    <citation type="submission" date="2017-07" db="EMBL/GenBank/DDBJ databases">
        <title>First draft Genome Sequence of Nocardia cerradoensis isolated from human infection.</title>
        <authorList>
            <person name="Carrasco G."/>
        </authorList>
    </citation>
    <scope>NUCLEOTIDE SEQUENCE [LARGE SCALE GENOMIC DNA]</scope>
    <source>
        <strain evidence="7 8">CNM20130759</strain>
    </source>
</reference>
<keyword evidence="8" id="KW-1185">Reference proteome</keyword>
<dbReference type="PANTHER" id="PTHR43272">
    <property type="entry name" value="LONG-CHAIN-FATTY-ACID--COA LIGASE"/>
    <property type="match status" value="1"/>
</dbReference>
<evidence type="ECO:0000313" key="7">
    <source>
        <dbReference type="EMBL" id="OXR42617.1"/>
    </source>
</evidence>
<evidence type="ECO:0000256" key="5">
    <source>
        <dbReference type="ARBA" id="ARBA00032875"/>
    </source>
</evidence>
<dbReference type="Pfam" id="PF00501">
    <property type="entry name" value="AMP-binding"/>
    <property type="match status" value="1"/>
</dbReference>
<dbReference type="Pfam" id="PF23562">
    <property type="entry name" value="AMP-binding_C_3"/>
    <property type="match status" value="1"/>
</dbReference>
<dbReference type="InterPro" id="IPR042099">
    <property type="entry name" value="ANL_N_sf"/>
</dbReference>
<dbReference type="Proteomes" id="UP000215506">
    <property type="component" value="Unassembled WGS sequence"/>
</dbReference>
<keyword evidence="3" id="KW-0276">Fatty acid metabolism</keyword>
<keyword evidence="2 7" id="KW-0436">Ligase</keyword>